<keyword evidence="2" id="KW-1185">Reference proteome</keyword>
<evidence type="ECO:0000313" key="1">
    <source>
        <dbReference type="EMBL" id="UNH40937.1"/>
    </source>
</evidence>
<keyword evidence="1" id="KW-0614">Plasmid</keyword>
<reference evidence="1" key="1">
    <citation type="submission" date="2022-03" db="EMBL/GenBank/DDBJ databases">
        <title>ESBL-producing Moellerella wisconsensis and Escherichia marmotae isolated from wild game meat.</title>
        <authorList>
            <person name="Biggel M."/>
        </authorList>
    </citation>
    <scope>NUCLEOTIDE SEQUENCE</scope>
    <source>
        <strain evidence="1">W1</strain>
    </source>
</reference>
<name>A0ACD3YCQ3_9GAMM</name>
<dbReference type="EMBL" id="CP093257">
    <property type="protein sequence ID" value="UNH40937.1"/>
    <property type="molecule type" value="Genomic_DNA"/>
</dbReference>
<evidence type="ECO:0000313" key="2">
    <source>
        <dbReference type="Proteomes" id="UP000829420"/>
    </source>
</evidence>
<sequence>MSALLDLIRSQRKEMAVKRASRGVDTVKLQNGIQYLRVFPNPEDADGAFYQMFGMHFVKTKEDGKDKTVATICKTATYGDSCEICEGLMEAKAIYKGNKDMEDLINDIRSSQRYIVNGAVTPTPDMAPVTAAQLIELPQTVFEDLLKSIDEDMSDEIGMPLDAKVGYCFKVERTGSGRDTKYSVSPVRREGKAEIPANLMSSMHNLQNFADSQMDANKLTVAAKVIGSLTGVSIGISSTLSLPATGTTGVSSLPGFSEPAGEPSKSETLIEAEAKKAAEAEFKGAESAKASEAAKKAEPAPAPEAPAVEEPVGDDELAKMMAELSGL</sequence>
<proteinExistence type="predicted"/>
<dbReference type="Proteomes" id="UP000829420">
    <property type="component" value="Plasmid pW1-b"/>
</dbReference>
<gene>
    <name evidence="1" type="ORF">MNY70_18400</name>
</gene>
<geneLocation type="plasmid" evidence="1 2">
    <name>pW1-b</name>
</geneLocation>
<organism evidence="1 2">
    <name type="scientific">Moellerella wisconsensis</name>
    <dbReference type="NCBI Taxonomy" id="158849"/>
    <lineage>
        <taxon>Bacteria</taxon>
        <taxon>Pseudomonadati</taxon>
        <taxon>Pseudomonadota</taxon>
        <taxon>Gammaproteobacteria</taxon>
        <taxon>Enterobacterales</taxon>
        <taxon>Morganellaceae</taxon>
        <taxon>Moellerella</taxon>
    </lineage>
</organism>
<accession>A0ACD3YCQ3</accession>
<protein>
    <submittedName>
        <fullName evidence="1">Regulator</fullName>
    </submittedName>
</protein>